<dbReference type="AlphaFoldDB" id="A0A6N6RL61"/>
<dbReference type="InterPro" id="IPR050278">
    <property type="entry name" value="Serine_Prot_S9B/DPPIV"/>
</dbReference>
<organism evidence="3 4">
    <name type="scientific">Phaeocystidibacter luteus</name>
    <dbReference type="NCBI Taxonomy" id="911197"/>
    <lineage>
        <taxon>Bacteria</taxon>
        <taxon>Pseudomonadati</taxon>
        <taxon>Bacteroidota</taxon>
        <taxon>Flavobacteriia</taxon>
        <taxon>Flavobacteriales</taxon>
        <taxon>Phaeocystidibacteraceae</taxon>
        <taxon>Phaeocystidibacter</taxon>
    </lineage>
</organism>
<dbReference type="RefSeq" id="WP_151666934.1">
    <property type="nucleotide sequence ID" value="NZ_WBVO01000003.1"/>
</dbReference>
<dbReference type="GO" id="GO:0006508">
    <property type="term" value="P:proteolysis"/>
    <property type="evidence" value="ECO:0007669"/>
    <property type="project" value="InterPro"/>
</dbReference>
<dbReference type="InterPro" id="IPR001375">
    <property type="entry name" value="Peptidase_S9_cat"/>
</dbReference>
<evidence type="ECO:0000256" key="1">
    <source>
        <dbReference type="SAM" id="SignalP"/>
    </source>
</evidence>
<dbReference type="Gene3D" id="3.40.50.1820">
    <property type="entry name" value="alpha/beta hydrolase"/>
    <property type="match status" value="1"/>
</dbReference>
<sequence length="948" mass="108281">MRKHLLTLTLLLPLFSLAQQRALTHDDYDGWKAITNYTYTHFGDHIAVETSPQRGDSHVELFRVRGGRVVATLERASSPSFTADGKWLFVNVSPPYAEVRALKLKDTKKEDMPKDHLVRVNVRNGEMDTLFNVASFKVHSNHGAVIAITLEDEPEVEEEEEADSTEVEVETDFIVDGDDEHGSGYFSKTAKRLVVWNLETNKRDTIDRVTTFKWAEDVDIIAGVRSAGDSTQPSEFFTANAATVGNSQGWMSVIDTAFEDISQFTLNSTGSKIAWLRTSDSADADVRYYELRTSDGAKMGATIIATDDTQMPGGWMLSPHSSLNYSKDSKSLYLATMPVPFVPEEDTTVLDEERVKLDIWSWNDEEIQPMQKVNADSDKKQSYTARLNLANSKLFQLETEELENVSVDADETVMYAVGYQVPHAERASLSWNYPTRRDFYLVNVMTGGRELVARGVRSWPSLSPDEKYVYWWDGSAKNWMAYRVADGQEIILNANIPTPMWNEDHDTPNDPGSYGMAGWMEDDEAVVLYDRFDMWKVMPGGDAVNLTKGIGRQNETSIRYQRLDRENRFLSTGDWIVSTFDDRDKSTSYTEFRWKEGKFEELVGGDYRLSSLQKADSADIYFYRKETISQYPEIYAVRGDDLADAKKLTSTNPQQSEYRWGTSELVKWTSPRGIELEGLLLKPEDFNPNKKYPVLVYFYETYSDLLHNYWNPRPSASTINFPYFLSNEYVIFIPDIVYQEGYPGRSAEECIISGAEMIAEFPWADASKMAIQGQSWGGYQVAHLVTRTDMFACAMAGAPVSNMTSAYGGIRWGSGMSREFQYERTQSRIGGTLWERKDLYLENSPVFYADQVSTPLLIMHNDGDGAVPWYQGIEYFMALRRLQKPVWMLVYNGEEHNLMQRHNRMDLSVRMGQFFDHYLKGEAAPEWMVKGRPYLEKEYNEATELITE</sequence>
<dbReference type="Pfam" id="PF00326">
    <property type="entry name" value="Peptidase_S9"/>
    <property type="match status" value="1"/>
</dbReference>
<dbReference type="Proteomes" id="UP000468650">
    <property type="component" value="Unassembled WGS sequence"/>
</dbReference>
<protein>
    <submittedName>
        <fullName evidence="3">S9 family peptidase</fullName>
    </submittedName>
</protein>
<evidence type="ECO:0000259" key="2">
    <source>
        <dbReference type="Pfam" id="PF00326"/>
    </source>
</evidence>
<dbReference type="SUPFAM" id="SSF82171">
    <property type="entry name" value="DPP6 N-terminal domain-like"/>
    <property type="match status" value="1"/>
</dbReference>
<keyword evidence="1" id="KW-0732">Signal</keyword>
<feature type="chain" id="PRO_5026769784" evidence="1">
    <location>
        <begin position="19"/>
        <end position="948"/>
    </location>
</feature>
<reference evidence="3 4" key="1">
    <citation type="submission" date="2019-09" db="EMBL/GenBank/DDBJ databases">
        <title>Genomes of family Cryomorphaceae.</title>
        <authorList>
            <person name="Bowman J.P."/>
        </authorList>
    </citation>
    <scope>NUCLEOTIDE SEQUENCE [LARGE SCALE GENOMIC DNA]</scope>
    <source>
        <strain evidence="3 4">LMG 25704</strain>
    </source>
</reference>
<keyword evidence="4" id="KW-1185">Reference proteome</keyword>
<dbReference type="OrthoDB" id="9812921at2"/>
<evidence type="ECO:0000313" key="3">
    <source>
        <dbReference type="EMBL" id="KAB2813732.1"/>
    </source>
</evidence>
<feature type="signal peptide" evidence="1">
    <location>
        <begin position="1"/>
        <end position="18"/>
    </location>
</feature>
<dbReference type="GO" id="GO:0008239">
    <property type="term" value="F:dipeptidyl-peptidase activity"/>
    <property type="evidence" value="ECO:0007669"/>
    <property type="project" value="TreeGrafter"/>
</dbReference>
<proteinExistence type="predicted"/>
<accession>A0A6N6RL61</accession>
<dbReference type="PANTHER" id="PTHR11731:SF193">
    <property type="entry name" value="DIPEPTIDYL PEPTIDASE 9"/>
    <property type="match status" value="1"/>
</dbReference>
<dbReference type="EMBL" id="WBVO01000003">
    <property type="protein sequence ID" value="KAB2813732.1"/>
    <property type="molecule type" value="Genomic_DNA"/>
</dbReference>
<comment type="caution">
    <text evidence="3">The sequence shown here is derived from an EMBL/GenBank/DDBJ whole genome shotgun (WGS) entry which is preliminary data.</text>
</comment>
<dbReference type="GO" id="GO:0008236">
    <property type="term" value="F:serine-type peptidase activity"/>
    <property type="evidence" value="ECO:0007669"/>
    <property type="project" value="InterPro"/>
</dbReference>
<dbReference type="PANTHER" id="PTHR11731">
    <property type="entry name" value="PROTEASE FAMILY S9B,C DIPEPTIDYL-PEPTIDASE IV-RELATED"/>
    <property type="match status" value="1"/>
</dbReference>
<feature type="domain" description="Peptidase S9 prolyl oligopeptidase catalytic" evidence="2">
    <location>
        <begin position="752"/>
        <end position="921"/>
    </location>
</feature>
<evidence type="ECO:0000313" key="4">
    <source>
        <dbReference type="Proteomes" id="UP000468650"/>
    </source>
</evidence>
<dbReference type="SUPFAM" id="SSF53474">
    <property type="entry name" value="alpha/beta-Hydrolases"/>
    <property type="match status" value="1"/>
</dbReference>
<gene>
    <name evidence="3" type="ORF">F8C67_06115</name>
</gene>
<name>A0A6N6RL61_9FLAO</name>
<dbReference type="InterPro" id="IPR029058">
    <property type="entry name" value="AB_hydrolase_fold"/>
</dbReference>